<dbReference type="EMBL" id="RSCD01000007">
    <property type="protein sequence ID" value="RSH91966.1"/>
    <property type="molecule type" value="Genomic_DNA"/>
</dbReference>
<feature type="compositionally biased region" description="Polar residues" evidence="1">
    <location>
        <begin position="374"/>
        <end position="394"/>
    </location>
</feature>
<dbReference type="Proteomes" id="UP000279259">
    <property type="component" value="Unassembled WGS sequence"/>
</dbReference>
<feature type="region of interest" description="Disordered" evidence="1">
    <location>
        <begin position="345"/>
        <end position="394"/>
    </location>
</feature>
<dbReference type="OrthoDB" id="4664297at2759"/>
<dbReference type="Gene3D" id="2.60.120.620">
    <property type="entry name" value="q2cbj1_9rhob like domain"/>
    <property type="match status" value="1"/>
</dbReference>
<evidence type="ECO:0000256" key="1">
    <source>
        <dbReference type="SAM" id="MobiDB-lite"/>
    </source>
</evidence>
<protein>
    <submittedName>
        <fullName evidence="2">Uncharacterized protein</fullName>
    </submittedName>
</protein>
<feature type="compositionally biased region" description="Basic and acidic residues" evidence="1">
    <location>
        <begin position="345"/>
        <end position="368"/>
    </location>
</feature>
<gene>
    <name evidence="2" type="ORF">EHS25_009336</name>
</gene>
<accession>A0A427YLL6</accession>
<organism evidence="2 3">
    <name type="scientific">Saitozyma podzolica</name>
    <dbReference type="NCBI Taxonomy" id="1890683"/>
    <lineage>
        <taxon>Eukaryota</taxon>
        <taxon>Fungi</taxon>
        <taxon>Dikarya</taxon>
        <taxon>Basidiomycota</taxon>
        <taxon>Agaricomycotina</taxon>
        <taxon>Tremellomycetes</taxon>
        <taxon>Tremellales</taxon>
        <taxon>Trimorphomycetaceae</taxon>
        <taxon>Saitozyma</taxon>
    </lineage>
</organism>
<reference evidence="2 3" key="1">
    <citation type="submission" date="2018-11" db="EMBL/GenBank/DDBJ databases">
        <title>Genome sequence of Saitozyma podzolica DSM 27192.</title>
        <authorList>
            <person name="Aliyu H."/>
            <person name="Gorte O."/>
            <person name="Ochsenreither K."/>
        </authorList>
    </citation>
    <scope>NUCLEOTIDE SEQUENCE [LARGE SCALE GENOMIC DNA]</scope>
    <source>
        <strain evidence="2 3">DSM 27192</strain>
    </source>
</reference>
<keyword evidence="3" id="KW-1185">Reference proteome</keyword>
<sequence length="394" mass="45115">MSGALEALYPDLNKHYQHLTQADVSHFLQHGWFVIPNSMNRKYLDRWMEDLWVRMDMDSEDKSTWRTEYQHLPRHREVPAAEFCPEAWQKIVEVCGGGIRTEDRIDASRETWYGDAFIVNLGTDEKAKADYQSPHPSQRDGWHIDDDFFRLFLDSSQVSLTLLHCYTDIPEKGGGTWLAEDGMSYVNQYLYDHREGFDPPFPFMETVCGNIRECKQFAQLTAKKGDIIVTHGRIPHAVSDNLLHFARVIANPHIALKEPFNLDRADGNYSLVEQAILNSIGRTSIPNFTPLRDRMTWYPRNQGTKRNKADAEVARMEAAAVAKGLPKESVNSFYQRKGTKDWEEFERRNGFDKEKPPSGERIEGENKMRGLNGVSWSQKPSAPLAATTSAVVAM</sequence>
<evidence type="ECO:0000313" key="3">
    <source>
        <dbReference type="Proteomes" id="UP000279259"/>
    </source>
</evidence>
<proteinExistence type="predicted"/>
<comment type="caution">
    <text evidence="2">The sequence shown here is derived from an EMBL/GenBank/DDBJ whole genome shotgun (WGS) entry which is preliminary data.</text>
</comment>
<dbReference type="AlphaFoldDB" id="A0A427YLL6"/>
<evidence type="ECO:0000313" key="2">
    <source>
        <dbReference type="EMBL" id="RSH91966.1"/>
    </source>
</evidence>
<dbReference type="SUPFAM" id="SSF51197">
    <property type="entry name" value="Clavaminate synthase-like"/>
    <property type="match status" value="1"/>
</dbReference>
<name>A0A427YLL6_9TREE</name>